<evidence type="ECO:0000313" key="2">
    <source>
        <dbReference type="Proteomes" id="UP001054945"/>
    </source>
</evidence>
<sequence>MEPRQAGIHLVEPGPTVALRGAQPFAWRPGPLTRPWFAGEYRLRSLAQDHELSRCIAATTTVPQCRSQHHICELPMLVAWGGGDAAWSC</sequence>
<comment type="caution">
    <text evidence="1">The sequence shown here is derived from an EMBL/GenBank/DDBJ whole genome shotgun (WGS) entry which is preliminary data.</text>
</comment>
<proteinExistence type="predicted"/>
<name>A0AAV4PKL0_CAEEX</name>
<accession>A0AAV4PKL0</accession>
<dbReference type="EMBL" id="BPLR01004799">
    <property type="protein sequence ID" value="GIX97614.1"/>
    <property type="molecule type" value="Genomic_DNA"/>
</dbReference>
<gene>
    <name evidence="1" type="ORF">CEXT_432771</name>
</gene>
<dbReference type="Proteomes" id="UP001054945">
    <property type="component" value="Unassembled WGS sequence"/>
</dbReference>
<evidence type="ECO:0000313" key="1">
    <source>
        <dbReference type="EMBL" id="GIX97614.1"/>
    </source>
</evidence>
<keyword evidence="2" id="KW-1185">Reference proteome</keyword>
<dbReference type="AlphaFoldDB" id="A0AAV4PKL0"/>
<reference evidence="1 2" key="1">
    <citation type="submission" date="2021-06" db="EMBL/GenBank/DDBJ databases">
        <title>Caerostris extrusa draft genome.</title>
        <authorList>
            <person name="Kono N."/>
            <person name="Arakawa K."/>
        </authorList>
    </citation>
    <scope>NUCLEOTIDE SEQUENCE [LARGE SCALE GENOMIC DNA]</scope>
</reference>
<organism evidence="1 2">
    <name type="scientific">Caerostris extrusa</name>
    <name type="common">Bark spider</name>
    <name type="synonym">Caerostris bankana</name>
    <dbReference type="NCBI Taxonomy" id="172846"/>
    <lineage>
        <taxon>Eukaryota</taxon>
        <taxon>Metazoa</taxon>
        <taxon>Ecdysozoa</taxon>
        <taxon>Arthropoda</taxon>
        <taxon>Chelicerata</taxon>
        <taxon>Arachnida</taxon>
        <taxon>Araneae</taxon>
        <taxon>Araneomorphae</taxon>
        <taxon>Entelegynae</taxon>
        <taxon>Araneoidea</taxon>
        <taxon>Araneidae</taxon>
        <taxon>Caerostris</taxon>
    </lineage>
</organism>
<protein>
    <submittedName>
        <fullName evidence="1">Uncharacterized protein</fullName>
    </submittedName>
</protein>